<sequence>MDKMVNALTCQPHVIEDARKLDLEAVFDDTARVLAAMTIQPTIFDENSIRSLKPSFLPSQWNNTQRQHLKPSIDRTANRKPKLHCSSAQVPQSASLSSIVFSVEQYPATPALAALAPILLYRSTLLIPTLLCSQQYNNKRLDKRPSYLEKPLGSNSWSTYIVAVVFNILLYCDKFRRNFGNLGNLIRGNW</sequence>
<comment type="caution">
    <text evidence="1">The sequence shown here is derived from an EMBL/GenBank/DDBJ whole genome shotgun (WGS) entry which is preliminary data.</text>
</comment>
<keyword evidence="2" id="KW-1185">Reference proteome</keyword>
<proteinExistence type="predicted"/>
<gene>
    <name evidence="1" type="ORF">NE237_005969</name>
</gene>
<evidence type="ECO:0000313" key="1">
    <source>
        <dbReference type="EMBL" id="KAJ4972795.1"/>
    </source>
</evidence>
<reference evidence="1" key="1">
    <citation type="journal article" date="2023" name="Plant J.">
        <title>The genome of the king protea, Protea cynaroides.</title>
        <authorList>
            <person name="Chang J."/>
            <person name="Duong T.A."/>
            <person name="Schoeman C."/>
            <person name="Ma X."/>
            <person name="Roodt D."/>
            <person name="Barker N."/>
            <person name="Li Z."/>
            <person name="Van de Peer Y."/>
            <person name="Mizrachi E."/>
        </authorList>
    </citation>
    <scope>NUCLEOTIDE SEQUENCE</scope>
    <source>
        <tissue evidence="1">Young leaves</tissue>
    </source>
</reference>
<accession>A0A9Q0QUZ6</accession>
<protein>
    <submittedName>
        <fullName evidence="1">Uncharacterized protein</fullName>
    </submittedName>
</protein>
<dbReference type="AlphaFoldDB" id="A0A9Q0QUZ6"/>
<evidence type="ECO:0000313" key="2">
    <source>
        <dbReference type="Proteomes" id="UP001141806"/>
    </source>
</evidence>
<dbReference type="Proteomes" id="UP001141806">
    <property type="component" value="Unassembled WGS sequence"/>
</dbReference>
<name>A0A9Q0QUZ6_9MAGN</name>
<dbReference type="EMBL" id="JAMYWD010000004">
    <property type="protein sequence ID" value="KAJ4972795.1"/>
    <property type="molecule type" value="Genomic_DNA"/>
</dbReference>
<organism evidence="1 2">
    <name type="scientific">Protea cynaroides</name>
    <dbReference type="NCBI Taxonomy" id="273540"/>
    <lineage>
        <taxon>Eukaryota</taxon>
        <taxon>Viridiplantae</taxon>
        <taxon>Streptophyta</taxon>
        <taxon>Embryophyta</taxon>
        <taxon>Tracheophyta</taxon>
        <taxon>Spermatophyta</taxon>
        <taxon>Magnoliopsida</taxon>
        <taxon>Proteales</taxon>
        <taxon>Proteaceae</taxon>
        <taxon>Protea</taxon>
    </lineage>
</organism>